<reference evidence="2" key="1">
    <citation type="journal article" date="2021" name="PeerJ">
        <title>Extensive microbial diversity within the chicken gut microbiome revealed by metagenomics and culture.</title>
        <authorList>
            <person name="Gilroy R."/>
            <person name="Ravi A."/>
            <person name="Getino M."/>
            <person name="Pursley I."/>
            <person name="Horton D.L."/>
            <person name="Alikhan N.F."/>
            <person name="Baker D."/>
            <person name="Gharbi K."/>
            <person name="Hall N."/>
            <person name="Watson M."/>
            <person name="Adriaenssens E.M."/>
            <person name="Foster-Nyarko E."/>
            <person name="Jarju S."/>
            <person name="Secka A."/>
            <person name="Antonio M."/>
            <person name="Oren A."/>
            <person name="Chaudhuri R.R."/>
            <person name="La Ragione R."/>
            <person name="Hildebrand F."/>
            <person name="Pallen M.J."/>
        </authorList>
    </citation>
    <scope>NUCLEOTIDE SEQUENCE</scope>
    <source>
        <strain evidence="2">2189</strain>
    </source>
</reference>
<feature type="transmembrane region" description="Helical" evidence="1">
    <location>
        <begin position="63"/>
        <end position="87"/>
    </location>
</feature>
<organism evidence="2 3">
    <name type="scientific">Candidatus Borkfalkia faecavium</name>
    <dbReference type="NCBI Taxonomy" id="2838508"/>
    <lineage>
        <taxon>Bacteria</taxon>
        <taxon>Bacillati</taxon>
        <taxon>Bacillota</taxon>
        <taxon>Clostridia</taxon>
        <taxon>Christensenellales</taxon>
        <taxon>Christensenellaceae</taxon>
        <taxon>Candidatus Borkfalkia</taxon>
    </lineage>
</organism>
<proteinExistence type="predicted"/>
<dbReference type="EMBL" id="DXEW01000002">
    <property type="protein sequence ID" value="HIX49697.1"/>
    <property type="molecule type" value="Genomic_DNA"/>
</dbReference>
<feature type="transmembrane region" description="Helical" evidence="1">
    <location>
        <begin position="99"/>
        <end position="126"/>
    </location>
</feature>
<gene>
    <name evidence="2" type="ORF">H9851_00235</name>
</gene>
<sequence length="217" mass="23971">MDTKETKIDRKSQTDGIGSDLARLFLMFMLISCIGWCMETAYVLLRFGHLSDRGFLSMPFCPIYGASILAVYFAVGTPQGSVLQPLFAKAKGLPLPARAAAYAGLYLLYFVAAALIPTAAEFLTGLFFDKLFGIRLWDYTDRPFNILGYVCLPMSALWGLLITAAMALLWTPLEKLLARIPQRAAKAVAFTLAALLLIDFCGNFIYLCATGAHYYLF</sequence>
<feature type="transmembrane region" description="Helical" evidence="1">
    <location>
        <begin position="190"/>
        <end position="216"/>
    </location>
</feature>
<evidence type="ECO:0000256" key="1">
    <source>
        <dbReference type="SAM" id="Phobius"/>
    </source>
</evidence>
<name>A0A9D1W0P4_9FIRM</name>
<dbReference type="Proteomes" id="UP000886847">
    <property type="component" value="Unassembled WGS sequence"/>
</dbReference>
<evidence type="ECO:0000313" key="3">
    <source>
        <dbReference type="Proteomes" id="UP000886847"/>
    </source>
</evidence>
<feature type="transmembrane region" description="Helical" evidence="1">
    <location>
        <begin position="146"/>
        <end position="170"/>
    </location>
</feature>
<accession>A0A9D1W0P4</accession>
<keyword evidence="1" id="KW-1133">Transmembrane helix</keyword>
<evidence type="ECO:0000313" key="2">
    <source>
        <dbReference type="EMBL" id="HIX49697.1"/>
    </source>
</evidence>
<reference evidence="2" key="2">
    <citation type="submission" date="2021-04" db="EMBL/GenBank/DDBJ databases">
        <authorList>
            <person name="Gilroy R."/>
        </authorList>
    </citation>
    <scope>NUCLEOTIDE SEQUENCE</scope>
    <source>
        <strain evidence="2">2189</strain>
    </source>
</reference>
<dbReference type="InterPro" id="IPR010540">
    <property type="entry name" value="CmpB_TMEM229"/>
</dbReference>
<dbReference type="Pfam" id="PF06541">
    <property type="entry name" value="ABC_trans_CmpB"/>
    <property type="match status" value="1"/>
</dbReference>
<comment type="caution">
    <text evidence="2">The sequence shown here is derived from an EMBL/GenBank/DDBJ whole genome shotgun (WGS) entry which is preliminary data.</text>
</comment>
<keyword evidence="1" id="KW-0812">Transmembrane</keyword>
<feature type="transmembrane region" description="Helical" evidence="1">
    <location>
        <begin position="21"/>
        <end position="43"/>
    </location>
</feature>
<protein>
    <submittedName>
        <fullName evidence="2">ABC transporter permease</fullName>
    </submittedName>
</protein>
<keyword evidence="1" id="KW-0472">Membrane</keyword>
<dbReference type="AlphaFoldDB" id="A0A9D1W0P4"/>